<dbReference type="Proteomes" id="UP000176725">
    <property type="component" value="Unassembled WGS sequence"/>
</dbReference>
<gene>
    <name evidence="1" type="ORF">A2893_02655</name>
</gene>
<dbReference type="EMBL" id="MGHH01000016">
    <property type="protein sequence ID" value="OGM63610.1"/>
    <property type="molecule type" value="Genomic_DNA"/>
</dbReference>
<protein>
    <submittedName>
        <fullName evidence="1">Uncharacterized protein</fullName>
    </submittedName>
</protein>
<comment type="caution">
    <text evidence="1">The sequence shown here is derived from an EMBL/GenBank/DDBJ whole genome shotgun (WGS) entry which is preliminary data.</text>
</comment>
<reference evidence="1 2" key="1">
    <citation type="journal article" date="2016" name="Nat. Commun.">
        <title>Thousands of microbial genomes shed light on interconnected biogeochemical processes in an aquifer system.</title>
        <authorList>
            <person name="Anantharaman K."/>
            <person name="Brown C.T."/>
            <person name="Hug L.A."/>
            <person name="Sharon I."/>
            <person name="Castelle C.J."/>
            <person name="Probst A.J."/>
            <person name="Thomas B.C."/>
            <person name="Singh A."/>
            <person name="Wilkins M.J."/>
            <person name="Karaoz U."/>
            <person name="Brodie E.L."/>
            <person name="Williams K.H."/>
            <person name="Hubbard S.S."/>
            <person name="Banfield J.F."/>
        </authorList>
    </citation>
    <scope>NUCLEOTIDE SEQUENCE [LARGE SCALE GENOMIC DNA]</scope>
</reference>
<proteinExistence type="predicted"/>
<organism evidence="1 2">
    <name type="scientific">Candidatus Woesebacteria bacterium RIFCSPLOWO2_01_FULL_39_25</name>
    <dbReference type="NCBI Taxonomy" id="1802521"/>
    <lineage>
        <taxon>Bacteria</taxon>
        <taxon>Candidatus Woeseibacteriota</taxon>
    </lineage>
</organism>
<name>A0A1F8BI21_9BACT</name>
<sequence>MILSQKAIIDFKKAYFLDFGKEVQDNEAQELGIKLIEFFDLIYKPVPKEININELSTKQNNYGKSNK</sequence>
<dbReference type="AlphaFoldDB" id="A0A1F8BI21"/>
<dbReference type="STRING" id="1802521.A2893_02655"/>
<evidence type="ECO:0000313" key="2">
    <source>
        <dbReference type="Proteomes" id="UP000176725"/>
    </source>
</evidence>
<evidence type="ECO:0000313" key="1">
    <source>
        <dbReference type="EMBL" id="OGM63610.1"/>
    </source>
</evidence>
<accession>A0A1F8BI21</accession>